<name>A0A136Q4L3_9FIRM</name>
<dbReference type="Proteomes" id="UP000070366">
    <property type="component" value="Unassembled WGS sequence"/>
</dbReference>
<dbReference type="AlphaFoldDB" id="A0A136Q4L3"/>
<dbReference type="RefSeq" id="WP_066519518.1">
    <property type="nucleotide sequence ID" value="NZ_CABMOF010000002.1"/>
</dbReference>
<dbReference type="STRING" id="626937.HMPREF3293_01539"/>
<dbReference type="Pfam" id="PF20116">
    <property type="entry name" value="DUF6506"/>
    <property type="match status" value="1"/>
</dbReference>
<dbReference type="PATRIC" id="fig|626937.4.peg.1522"/>
<evidence type="ECO:0000313" key="2">
    <source>
        <dbReference type="Proteomes" id="UP000070366"/>
    </source>
</evidence>
<keyword evidence="2" id="KW-1185">Reference proteome</keyword>
<dbReference type="OrthoDB" id="1551162at2"/>
<proteinExistence type="predicted"/>
<accession>A0A136Q4L3</accession>
<reference evidence="1 2" key="1">
    <citation type="submission" date="2016-02" db="EMBL/GenBank/DDBJ databases">
        <authorList>
            <person name="Wen L."/>
            <person name="He K."/>
            <person name="Yang H."/>
        </authorList>
    </citation>
    <scope>NUCLEOTIDE SEQUENCE [LARGE SCALE GENOMIC DNA]</scope>
    <source>
        <strain evidence="1 2">DSM 22607</strain>
    </source>
</reference>
<evidence type="ECO:0000313" key="1">
    <source>
        <dbReference type="EMBL" id="KXK65615.1"/>
    </source>
</evidence>
<sequence length="99" mass="11217">MKKKFAFLLMGAHYDPQQHSARFETEKQVTYIYTVKDPQEAYAKVAELKEAGVGAIELCGAFGEGMARRIIDMTEGKIAVGFVVHLPEQDEIFARFFQK</sequence>
<dbReference type="EMBL" id="LSZW01000060">
    <property type="protein sequence ID" value="KXK65615.1"/>
    <property type="molecule type" value="Genomic_DNA"/>
</dbReference>
<comment type="caution">
    <text evidence="1">The sequence shown here is derived from an EMBL/GenBank/DDBJ whole genome shotgun (WGS) entry which is preliminary data.</text>
</comment>
<protein>
    <submittedName>
        <fullName evidence="1">Uncharacterized protein</fullName>
    </submittedName>
</protein>
<organism evidence="1 2">
    <name type="scientific">Christensenella minuta</name>
    <dbReference type="NCBI Taxonomy" id="626937"/>
    <lineage>
        <taxon>Bacteria</taxon>
        <taxon>Bacillati</taxon>
        <taxon>Bacillota</taxon>
        <taxon>Clostridia</taxon>
        <taxon>Christensenellales</taxon>
        <taxon>Christensenellaceae</taxon>
        <taxon>Christensenella</taxon>
    </lineage>
</organism>
<gene>
    <name evidence="1" type="ORF">HMPREF3293_01539</name>
</gene>
<dbReference type="KEGG" id="cmiu:B1H56_10605"/>
<dbReference type="InterPro" id="IPR045441">
    <property type="entry name" value="DUF6506"/>
</dbReference>